<dbReference type="InterPro" id="IPR008757">
    <property type="entry name" value="Peptidase_M6-like_domain"/>
</dbReference>
<accession>A0A398CHG9</accession>
<dbReference type="SMART" id="SM00060">
    <property type="entry name" value="FN3"/>
    <property type="match status" value="4"/>
</dbReference>
<dbReference type="InterPro" id="IPR013783">
    <property type="entry name" value="Ig-like_fold"/>
</dbReference>
<feature type="domain" description="EF-hand" evidence="6">
    <location>
        <begin position="246"/>
        <end position="272"/>
    </location>
</feature>
<reference evidence="8 9" key="1">
    <citation type="submission" date="2018-09" db="EMBL/GenBank/DDBJ databases">
        <title>Cohnella cavernae sp. nov., isolated from a karst cave.</title>
        <authorList>
            <person name="Zhu H."/>
        </authorList>
    </citation>
    <scope>NUCLEOTIDE SEQUENCE [LARGE SCALE GENOMIC DNA]</scope>
    <source>
        <strain evidence="8 9">K2E09-144</strain>
    </source>
</reference>
<dbReference type="PROSITE" id="PS00018">
    <property type="entry name" value="EF_HAND_1"/>
    <property type="match status" value="1"/>
</dbReference>
<proteinExistence type="predicted"/>
<dbReference type="GO" id="GO:0016798">
    <property type="term" value="F:hydrolase activity, acting on glycosyl bonds"/>
    <property type="evidence" value="ECO:0007669"/>
    <property type="project" value="UniProtKB-KW"/>
</dbReference>
<dbReference type="SMART" id="SM01066">
    <property type="entry name" value="CBM_25"/>
    <property type="match status" value="3"/>
</dbReference>
<keyword evidence="1" id="KW-0732">Signal</keyword>
<evidence type="ECO:0000313" key="8">
    <source>
        <dbReference type="EMBL" id="RIE01432.1"/>
    </source>
</evidence>
<dbReference type="RefSeq" id="WP_119151687.1">
    <property type="nucleotide sequence ID" value="NZ_JBHSOV010000040.1"/>
</dbReference>
<dbReference type="Pfam" id="PF05547">
    <property type="entry name" value="Peptidase_M6"/>
    <property type="match status" value="1"/>
</dbReference>
<dbReference type="PROSITE" id="PS50853">
    <property type="entry name" value="FN3"/>
    <property type="match status" value="4"/>
</dbReference>
<dbReference type="NCBIfam" id="TIGR03296">
    <property type="entry name" value="M6dom_TIGR03296"/>
    <property type="match status" value="1"/>
</dbReference>
<dbReference type="CDD" id="cd00063">
    <property type="entry name" value="FN3"/>
    <property type="match status" value="3"/>
</dbReference>
<evidence type="ECO:0000259" key="7">
    <source>
        <dbReference type="PROSITE" id="PS50853"/>
    </source>
</evidence>
<protein>
    <submittedName>
        <fullName evidence="8">M6 family metalloprotease domain-containing protein</fullName>
    </submittedName>
</protein>
<dbReference type="PANTHER" id="PTHR41775">
    <property type="entry name" value="SECRETED PROTEIN-RELATED"/>
    <property type="match status" value="1"/>
</dbReference>
<dbReference type="Pfam" id="PF00041">
    <property type="entry name" value="fn3"/>
    <property type="match status" value="3"/>
</dbReference>
<dbReference type="PROSITE" id="PS50222">
    <property type="entry name" value="EF_HAND_2"/>
    <property type="match status" value="1"/>
</dbReference>
<evidence type="ECO:0000256" key="5">
    <source>
        <dbReference type="ARBA" id="ARBA00023326"/>
    </source>
</evidence>
<dbReference type="GO" id="GO:0008237">
    <property type="term" value="F:metallopeptidase activity"/>
    <property type="evidence" value="ECO:0007669"/>
    <property type="project" value="UniProtKB-KW"/>
</dbReference>
<dbReference type="SUPFAM" id="SSF55486">
    <property type="entry name" value="Metalloproteases ('zincins'), catalytic domain"/>
    <property type="match status" value="1"/>
</dbReference>
<feature type="domain" description="Fibronectin type-III" evidence="7">
    <location>
        <begin position="900"/>
        <end position="985"/>
    </location>
</feature>
<feature type="domain" description="Fibronectin type-III" evidence="7">
    <location>
        <begin position="714"/>
        <end position="799"/>
    </location>
</feature>
<dbReference type="FunFam" id="2.60.40.10:FF:001114">
    <property type="entry name" value="Chitinase A1"/>
    <property type="match status" value="2"/>
</dbReference>
<gene>
    <name evidence="8" type="ORF">D3H35_24000</name>
</gene>
<keyword evidence="5" id="KW-0624">Polysaccharide degradation</keyword>
<evidence type="ECO:0000256" key="3">
    <source>
        <dbReference type="ARBA" id="ARBA00023277"/>
    </source>
</evidence>
<dbReference type="GO" id="GO:0005509">
    <property type="term" value="F:calcium ion binding"/>
    <property type="evidence" value="ECO:0007669"/>
    <property type="project" value="InterPro"/>
</dbReference>
<sequence length="1265" mass="136053">MRKSHYRSYCMVVFLFLAGLCIGGLASASPARPDLQPFTQPSGQTFQARLQGDENLNWAVTTQDEIIVKDEDKYWNYAELNNGNLESSGEKYGVDPRPTEVVNSEELNEFFEENPEVLESSNAARSGGLLENSGPAAPANGGLFENIAGQETKGTQKILVLLVEFTNINFIYSDSQWNNRFFDTSSRSVRDYYREVSHGQLDFVPATETKGTANDGIVRVQLNHPHETGGNIAKEAIIAADPYINIASYDTDGDGYIQNDELRIVTILAGYETSYSSAYTPTVWGHFSGLGSSDAPTIDGKKVFDSNHGGNYTQQGERHGDHMATIGILVHELGHSLGVPDLYDTDSSSSGIGIHSVMSYGSWGALSGEYAGTTPVHFDAWSKTMLEYVTPTLAKTNTSTAYTLKSISTNAYNVVKIPTSDPKQYFLLENRQYEGYDRSLNMHGGIAIWHIDQNQSGNYDDLRRLVDLEEVSEYNPYFYSGNATDFTPNTVPNSNRYTGYYIDQYTGINVNVPQTSSNSMTVNVYGDYTATAPTSLSSTYSTMSTVGLTWNATTDTDFDHYVIYRNGNLYTTTTKTSYKDAWLNGSTTYTYTVRMIDKAGNESVDSNAVTVTTAATDSVIIYYKQGFSTPYVKYKIYYSDPWMDLALVPSEFPGYSKAVIPKGIELSSIAAYFHDGNGNVDDNSGRLYSFAPGVSTFVSGLITEDYPDTQSPSVPTGLVSTDKSDTQVSLKWSAASDNLGVTGYEVYRDNVKIGTTSSLSYTATGLTGSTAYSFTVKAYDAAGNLSGASAPLLITTNPSHIVTIYYKPGFNAPNIHYRPAGGTWTAVPGLPMAVSEVPGYYKFSINIGTASQLEACFNNGSGTWDNNNGSNYIFQLGVWTFYNGTITSGAPTPDTQAPTVPTGLASTAKTDSSVSLAWTASTDNVAVTGYDIYRDGTKIGTSTGTSYTATGLSANTSYSFTVKAYDAAGNISAASVALSVTTNPITGNTVTVYYKKGFSTPYIHYRPAGGTWTTVPGVAIPASEATGYNKITINIGSATQLEACFNNGSGTWDNNNGANYFFGVGTWTFNAGTIVSGAPDSQAPSTPAGLASTAKTDTSVSLTWTASTDNVAVTGYEIYRNGTKIGTSTSTSYTATGLSANTAYSFTVKAYDAAGNVSAASSALSVTTNPWTGNTVTIYYKKGFNTPYIHYRQANNTWTSEPGVAMSASEVSGYNKITINIGSLTQLEACFNDGNGNWDSQYGANYFFGVGTWTFNAGSITAGTP</sequence>
<dbReference type="InterPro" id="IPR005085">
    <property type="entry name" value="CBM25"/>
</dbReference>
<dbReference type="GO" id="GO:0000272">
    <property type="term" value="P:polysaccharide catabolic process"/>
    <property type="evidence" value="ECO:0007669"/>
    <property type="project" value="UniProtKB-KW"/>
</dbReference>
<keyword evidence="8" id="KW-0645">Protease</keyword>
<dbReference type="Pfam" id="PF03423">
    <property type="entry name" value="CBM_25"/>
    <property type="match status" value="3"/>
</dbReference>
<dbReference type="EMBL" id="QXJM01000040">
    <property type="protein sequence ID" value="RIE01432.1"/>
    <property type="molecule type" value="Genomic_DNA"/>
</dbReference>
<dbReference type="InterPro" id="IPR036116">
    <property type="entry name" value="FN3_sf"/>
</dbReference>
<keyword evidence="2" id="KW-0378">Hydrolase</keyword>
<dbReference type="GO" id="GO:0006508">
    <property type="term" value="P:proteolysis"/>
    <property type="evidence" value="ECO:0007669"/>
    <property type="project" value="UniProtKB-KW"/>
</dbReference>
<comment type="caution">
    <text evidence="8">The sequence shown here is derived from an EMBL/GenBank/DDBJ whole genome shotgun (WGS) entry which is preliminary data.</text>
</comment>
<dbReference type="InterPro" id="IPR003961">
    <property type="entry name" value="FN3_dom"/>
</dbReference>
<dbReference type="AlphaFoldDB" id="A0A398CHG9"/>
<dbReference type="InterPro" id="IPR002048">
    <property type="entry name" value="EF_hand_dom"/>
</dbReference>
<keyword evidence="3" id="KW-0119">Carbohydrate metabolism</keyword>
<dbReference type="SUPFAM" id="SSF49265">
    <property type="entry name" value="Fibronectin type III"/>
    <property type="match status" value="4"/>
</dbReference>
<keyword evidence="8" id="KW-0482">Metalloprotease</keyword>
<dbReference type="PANTHER" id="PTHR41775:SF1">
    <property type="entry name" value="PEPTIDASE M6-LIKE DOMAIN-CONTAINING PROTEIN"/>
    <property type="match status" value="1"/>
</dbReference>
<keyword evidence="9" id="KW-1185">Reference proteome</keyword>
<evidence type="ECO:0000313" key="9">
    <source>
        <dbReference type="Proteomes" id="UP000266340"/>
    </source>
</evidence>
<dbReference type="OrthoDB" id="9802318at2"/>
<keyword evidence="4" id="KW-0326">Glycosidase</keyword>
<dbReference type="InterPro" id="IPR018247">
    <property type="entry name" value="EF_Hand_1_Ca_BS"/>
</dbReference>
<evidence type="ECO:0000259" key="6">
    <source>
        <dbReference type="PROSITE" id="PS50222"/>
    </source>
</evidence>
<evidence type="ECO:0000256" key="4">
    <source>
        <dbReference type="ARBA" id="ARBA00023295"/>
    </source>
</evidence>
<feature type="domain" description="Fibronectin type-III" evidence="7">
    <location>
        <begin position="1086"/>
        <end position="1171"/>
    </location>
</feature>
<organism evidence="8 9">
    <name type="scientific">Cohnella faecalis</name>
    <dbReference type="NCBI Taxonomy" id="2315694"/>
    <lineage>
        <taxon>Bacteria</taxon>
        <taxon>Bacillati</taxon>
        <taxon>Bacillota</taxon>
        <taxon>Bacilli</taxon>
        <taxon>Bacillales</taxon>
        <taxon>Paenibacillaceae</taxon>
        <taxon>Cohnella</taxon>
    </lineage>
</organism>
<dbReference type="Gene3D" id="2.60.40.10">
    <property type="entry name" value="Immunoglobulins"/>
    <property type="match status" value="8"/>
</dbReference>
<dbReference type="Proteomes" id="UP000266340">
    <property type="component" value="Unassembled WGS sequence"/>
</dbReference>
<name>A0A398CHG9_9BACL</name>
<feature type="domain" description="Fibronectin type-III" evidence="7">
    <location>
        <begin position="532"/>
        <end position="616"/>
    </location>
</feature>
<dbReference type="GO" id="GO:2001070">
    <property type="term" value="F:starch binding"/>
    <property type="evidence" value="ECO:0007669"/>
    <property type="project" value="InterPro"/>
</dbReference>
<evidence type="ECO:0000256" key="2">
    <source>
        <dbReference type="ARBA" id="ARBA00022801"/>
    </source>
</evidence>
<evidence type="ECO:0000256" key="1">
    <source>
        <dbReference type="ARBA" id="ARBA00022729"/>
    </source>
</evidence>